<dbReference type="Proteomes" id="UP000198706">
    <property type="component" value="Unassembled WGS sequence"/>
</dbReference>
<feature type="compositionally biased region" description="Polar residues" evidence="1">
    <location>
        <begin position="73"/>
        <end position="85"/>
    </location>
</feature>
<organism evidence="2 3">
    <name type="scientific">Pseudomonas indica</name>
    <dbReference type="NCBI Taxonomy" id="137658"/>
    <lineage>
        <taxon>Bacteria</taxon>
        <taxon>Pseudomonadati</taxon>
        <taxon>Pseudomonadota</taxon>
        <taxon>Gammaproteobacteria</taxon>
        <taxon>Pseudomonadales</taxon>
        <taxon>Pseudomonadaceae</taxon>
        <taxon>Pseudomonas</taxon>
    </lineage>
</organism>
<proteinExistence type="predicted"/>
<evidence type="ECO:0000256" key="1">
    <source>
        <dbReference type="SAM" id="MobiDB-lite"/>
    </source>
</evidence>
<sequence>MFFKPAARDASIHPPLASNSKTSRALWGTPRGQLASNLEQTQRLDLAGHQHCQIDITARRRRPSGVTAEQIDRQQIGQPFSQVFE</sequence>
<evidence type="ECO:0000313" key="3">
    <source>
        <dbReference type="Proteomes" id="UP000198706"/>
    </source>
</evidence>
<protein>
    <submittedName>
        <fullName evidence="2">Uncharacterized protein</fullName>
    </submittedName>
</protein>
<dbReference type="AlphaFoldDB" id="A0A1G9LAI4"/>
<gene>
    <name evidence="2" type="ORF">SAMN05216186_12459</name>
</gene>
<evidence type="ECO:0000313" key="2">
    <source>
        <dbReference type="EMBL" id="SDL58826.1"/>
    </source>
</evidence>
<name>A0A1G9LAI4_9PSED</name>
<reference evidence="2 3" key="1">
    <citation type="submission" date="2016-10" db="EMBL/GenBank/DDBJ databases">
        <authorList>
            <person name="de Groot N.N."/>
        </authorList>
    </citation>
    <scope>NUCLEOTIDE SEQUENCE [LARGE SCALE GENOMIC DNA]</scope>
    <source>
        <strain evidence="2 3">JCM 21544</strain>
    </source>
</reference>
<feature type="region of interest" description="Disordered" evidence="1">
    <location>
        <begin position="1"/>
        <end position="27"/>
    </location>
</feature>
<dbReference type="EMBL" id="FNFD01000024">
    <property type="protein sequence ID" value="SDL58826.1"/>
    <property type="molecule type" value="Genomic_DNA"/>
</dbReference>
<feature type="region of interest" description="Disordered" evidence="1">
    <location>
        <begin position="60"/>
        <end position="85"/>
    </location>
</feature>
<keyword evidence="3" id="KW-1185">Reference proteome</keyword>
<feature type="compositionally biased region" description="Basic and acidic residues" evidence="1">
    <location>
        <begin position="1"/>
        <end position="11"/>
    </location>
</feature>
<accession>A0A1G9LAI4</accession>